<protein>
    <submittedName>
        <fullName evidence="2">Uncharacterized protein</fullName>
    </submittedName>
</protein>
<reference evidence="2 3" key="1">
    <citation type="submission" date="2007-10" db="EMBL/GenBank/DDBJ databases">
        <authorList>
            <person name="Wagner-Dobler I."/>
            <person name="Ferriera S."/>
            <person name="Johnson J."/>
            <person name="Kravitz S."/>
            <person name="Beeson K."/>
            <person name="Sutton G."/>
            <person name="Rogers Y.-H."/>
            <person name="Friedman R."/>
            <person name="Frazier M."/>
            <person name="Venter J.C."/>
        </authorList>
    </citation>
    <scope>NUCLEOTIDE SEQUENCE [LARGE SCALE GENOMIC DNA]</scope>
    <source>
        <strain evidence="2 3">DFL-43</strain>
    </source>
</reference>
<dbReference type="Proteomes" id="UP000004291">
    <property type="component" value="Chromosome"/>
</dbReference>
<dbReference type="RefSeq" id="WP_040448871.1">
    <property type="nucleotide sequence ID" value="NZ_CM002917.1"/>
</dbReference>
<gene>
    <name evidence="2" type="ORF">HPDFL43_19707</name>
</gene>
<organism evidence="2 3">
    <name type="scientific">Hoeflea phototrophica (strain DSM 17068 / NCIMB 14078 / DFL-43)</name>
    <dbReference type="NCBI Taxonomy" id="411684"/>
    <lineage>
        <taxon>Bacteria</taxon>
        <taxon>Pseudomonadati</taxon>
        <taxon>Pseudomonadota</taxon>
        <taxon>Alphaproteobacteria</taxon>
        <taxon>Hyphomicrobiales</taxon>
        <taxon>Rhizobiaceae</taxon>
        <taxon>Hoeflea</taxon>
    </lineage>
</organism>
<dbReference type="HOGENOM" id="CLU_168239_0_0_5"/>
<keyword evidence="1" id="KW-0812">Transmembrane</keyword>
<sequence>MRFVARVMSLIFLVVAVIAGLVDAIQSVAAHKPIFTPLIQSWNEASPATLELVADLFAGHLPLWVWDPAAIWVMAQPSFAVFLGLSLLFYLIGYRRKKPAGRFAA</sequence>
<dbReference type="AlphaFoldDB" id="A9CW18"/>
<keyword evidence="3" id="KW-1185">Reference proteome</keyword>
<evidence type="ECO:0000256" key="1">
    <source>
        <dbReference type="SAM" id="Phobius"/>
    </source>
</evidence>
<evidence type="ECO:0000313" key="2">
    <source>
        <dbReference type="EMBL" id="EDQ35454.2"/>
    </source>
</evidence>
<dbReference type="OrthoDB" id="7679120at2"/>
<keyword evidence="1" id="KW-0472">Membrane</keyword>
<dbReference type="EMBL" id="ABIA03000001">
    <property type="protein sequence ID" value="EDQ35454.2"/>
    <property type="molecule type" value="Genomic_DNA"/>
</dbReference>
<dbReference type="eggNOG" id="ENOG503473N">
    <property type="taxonomic scope" value="Bacteria"/>
</dbReference>
<keyword evidence="1" id="KW-1133">Transmembrane helix</keyword>
<comment type="caution">
    <text evidence="2">The sequence shown here is derived from an EMBL/GenBank/DDBJ whole genome shotgun (WGS) entry which is preliminary data.</text>
</comment>
<proteinExistence type="predicted"/>
<reference evidence="2 3" key="2">
    <citation type="submission" date="2012-06" db="EMBL/GenBank/DDBJ databases">
        <authorList>
            <person name="Fiebig A."/>
        </authorList>
    </citation>
    <scope>NUCLEOTIDE SEQUENCE [LARGE SCALE GENOMIC DNA]</scope>
    <source>
        <strain evidence="2 3">DFL-43</strain>
    </source>
</reference>
<accession>A9CW18</accession>
<feature type="transmembrane region" description="Helical" evidence="1">
    <location>
        <begin position="69"/>
        <end position="92"/>
    </location>
</feature>
<evidence type="ECO:0000313" key="3">
    <source>
        <dbReference type="Proteomes" id="UP000004291"/>
    </source>
</evidence>
<name>A9CW18_HOEPD</name>